<reference evidence="2" key="1">
    <citation type="journal article" date="2023" name="bioRxiv">
        <title>Improved chromosome-level genome assembly for marigold (Tagetes erecta).</title>
        <authorList>
            <person name="Jiang F."/>
            <person name="Yuan L."/>
            <person name="Wang S."/>
            <person name="Wang H."/>
            <person name="Xu D."/>
            <person name="Wang A."/>
            <person name="Fan W."/>
        </authorList>
    </citation>
    <scope>NUCLEOTIDE SEQUENCE</scope>
    <source>
        <strain evidence="2">WSJ</strain>
        <tissue evidence="2">Leaf</tissue>
    </source>
</reference>
<sequence>METSKLLTFFTNLYLILFQHINRIFIVAAMAIRSVLVTPIRHLWTLYYPQVAVGEAGIVMPHSTINFMINALLALAEIKAQGVTGFPFQTHPRIIMFSVTSLLLYGLASALELVVYSIMGLDPTSVYAVIAHLGKIASLFILVGSLVFLFYV</sequence>
<evidence type="ECO:0000313" key="2">
    <source>
        <dbReference type="EMBL" id="KAK1419046.1"/>
    </source>
</evidence>
<evidence type="ECO:0000313" key="3">
    <source>
        <dbReference type="Proteomes" id="UP001229421"/>
    </source>
</evidence>
<proteinExistence type="predicted"/>
<dbReference type="Proteomes" id="UP001229421">
    <property type="component" value="Unassembled WGS sequence"/>
</dbReference>
<keyword evidence="1" id="KW-1133">Transmembrane helix</keyword>
<organism evidence="2 3">
    <name type="scientific">Tagetes erecta</name>
    <name type="common">African marigold</name>
    <dbReference type="NCBI Taxonomy" id="13708"/>
    <lineage>
        <taxon>Eukaryota</taxon>
        <taxon>Viridiplantae</taxon>
        <taxon>Streptophyta</taxon>
        <taxon>Embryophyta</taxon>
        <taxon>Tracheophyta</taxon>
        <taxon>Spermatophyta</taxon>
        <taxon>Magnoliopsida</taxon>
        <taxon>eudicotyledons</taxon>
        <taxon>Gunneridae</taxon>
        <taxon>Pentapetalae</taxon>
        <taxon>asterids</taxon>
        <taxon>campanulids</taxon>
        <taxon>Asterales</taxon>
        <taxon>Asteraceae</taxon>
        <taxon>Asteroideae</taxon>
        <taxon>Heliantheae alliance</taxon>
        <taxon>Tageteae</taxon>
        <taxon>Tagetes</taxon>
    </lineage>
</organism>
<keyword evidence="1" id="KW-0812">Transmembrane</keyword>
<feature type="transmembrane region" description="Helical" evidence="1">
    <location>
        <begin position="94"/>
        <end position="119"/>
    </location>
</feature>
<name>A0AAD8KCX0_TARER</name>
<feature type="transmembrane region" description="Helical" evidence="1">
    <location>
        <begin position="12"/>
        <end position="32"/>
    </location>
</feature>
<accession>A0AAD8KCX0</accession>
<keyword evidence="1" id="KW-0472">Membrane</keyword>
<feature type="transmembrane region" description="Helical" evidence="1">
    <location>
        <begin position="125"/>
        <end position="151"/>
    </location>
</feature>
<dbReference type="AlphaFoldDB" id="A0AAD8KCX0"/>
<evidence type="ECO:0000256" key="1">
    <source>
        <dbReference type="SAM" id="Phobius"/>
    </source>
</evidence>
<protein>
    <submittedName>
        <fullName evidence="2">Uncharacterized protein</fullName>
    </submittedName>
</protein>
<comment type="caution">
    <text evidence="2">The sequence shown here is derived from an EMBL/GenBank/DDBJ whole genome shotgun (WGS) entry which is preliminary data.</text>
</comment>
<dbReference type="EMBL" id="JAUHHV010000007">
    <property type="protein sequence ID" value="KAK1419046.1"/>
    <property type="molecule type" value="Genomic_DNA"/>
</dbReference>
<gene>
    <name evidence="2" type="ORF">QVD17_28202</name>
</gene>
<keyword evidence="3" id="KW-1185">Reference proteome</keyword>